<accession>A0A841TR31</accession>
<sequence>MALERTQIEMKANIYNFADAFYRKYPREWSK</sequence>
<gene>
    <name evidence="1" type="ORF">H7B90_04940</name>
</gene>
<proteinExistence type="predicted"/>
<dbReference type="Proteomes" id="UP000553776">
    <property type="component" value="Unassembled WGS sequence"/>
</dbReference>
<dbReference type="AlphaFoldDB" id="A0A841TR31"/>
<name>A0A841TR31_9BACL</name>
<evidence type="ECO:0000313" key="1">
    <source>
        <dbReference type="EMBL" id="MBB6690746.1"/>
    </source>
</evidence>
<protein>
    <submittedName>
        <fullName evidence="1">Uncharacterized protein</fullName>
    </submittedName>
</protein>
<keyword evidence="2" id="KW-1185">Reference proteome</keyword>
<organism evidence="1 2">
    <name type="scientific">Cohnella xylanilytica</name>
    <dbReference type="NCBI Taxonomy" id="557555"/>
    <lineage>
        <taxon>Bacteria</taxon>
        <taxon>Bacillati</taxon>
        <taxon>Bacillota</taxon>
        <taxon>Bacilli</taxon>
        <taxon>Bacillales</taxon>
        <taxon>Paenibacillaceae</taxon>
        <taxon>Cohnella</taxon>
    </lineage>
</organism>
<dbReference type="EMBL" id="JACJVR010000016">
    <property type="protein sequence ID" value="MBB6690746.1"/>
    <property type="molecule type" value="Genomic_DNA"/>
</dbReference>
<evidence type="ECO:0000313" key="2">
    <source>
        <dbReference type="Proteomes" id="UP000553776"/>
    </source>
</evidence>
<reference evidence="1 2" key="1">
    <citation type="submission" date="2020-08" db="EMBL/GenBank/DDBJ databases">
        <title>Cohnella phylogeny.</title>
        <authorList>
            <person name="Dunlap C."/>
        </authorList>
    </citation>
    <scope>NUCLEOTIDE SEQUENCE [LARGE SCALE GENOMIC DNA]</scope>
    <source>
        <strain evidence="1 2">DSM 25239</strain>
    </source>
</reference>
<comment type="caution">
    <text evidence="1">The sequence shown here is derived from an EMBL/GenBank/DDBJ whole genome shotgun (WGS) entry which is preliminary data.</text>
</comment>